<dbReference type="PANTHER" id="PTHR23508:SF10">
    <property type="entry name" value="CARBOXYLIC ACID TRANSPORTER PROTEIN HOMOLOG"/>
    <property type="match status" value="1"/>
</dbReference>
<accession>A0A3A1U4R7</accession>
<feature type="transmembrane region" description="Helical" evidence="6">
    <location>
        <begin position="398"/>
        <end position="418"/>
    </location>
</feature>
<feature type="transmembrane region" description="Helical" evidence="6">
    <location>
        <begin position="282"/>
        <end position="302"/>
    </location>
</feature>
<comment type="caution">
    <text evidence="8">The sequence shown here is derived from an EMBL/GenBank/DDBJ whole genome shotgun (WGS) entry which is preliminary data.</text>
</comment>
<feature type="transmembrane region" description="Helical" evidence="6">
    <location>
        <begin position="144"/>
        <end position="166"/>
    </location>
</feature>
<evidence type="ECO:0000256" key="4">
    <source>
        <dbReference type="ARBA" id="ARBA00023136"/>
    </source>
</evidence>
<feature type="transmembrane region" description="Helical" evidence="6">
    <location>
        <begin position="84"/>
        <end position="103"/>
    </location>
</feature>
<dbReference type="AlphaFoldDB" id="A0A3A1U4R7"/>
<feature type="transmembrane region" description="Helical" evidence="6">
    <location>
        <begin position="249"/>
        <end position="270"/>
    </location>
</feature>
<reference evidence="9" key="1">
    <citation type="submission" date="2018-09" db="EMBL/GenBank/DDBJ databases">
        <authorList>
            <person name="Kim I."/>
        </authorList>
    </citation>
    <scope>NUCLEOTIDE SEQUENCE [LARGE SCALE GENOMIC DNA]</scope>
    <source>
        <strain evidence="9">DD4a</strain>
    </source>
</reference>
<proteinExistence type="predicted"/>
<dbReference type="RefSeq" id="WP_119480808.1">
    <property type="nucleotide sequence ID" value="NZ_QXTG01000001.1"/>
</dbReference>
<dbReference type="InterPro" id="IPR036259">
    <property type="entry name" value="MFS_trans_sf"/>
</dbReference>
<evidence type="ECO:0000313" key="8">
    <source>
        <dbReference type="EMBL" id="RIX30447.1"/>
    </source>
</evidence>
<feature type="transmembrane region" description="Helical" evidence="6">
    <location>
        <begin position="172"/>
        <end position="194"/>
    </location>
</feature>
<dbReference type="InterPro" id="IPR020846">
    <property type="entry name" value="MFS_dom"/>
</dbReference>
<feature type="transmembrane region" description="Helical" evidence="6">
    <location>
        <begin position="21"/>
        <end position="44"/>
    </location>
</feature>
<feature type="transmembrane region" description="Helical" evidence="6">
    <location>
        <begin position="56"/>
        <end position="77"/>
    </location>
</feature>
<comment type="subcellular location">
    <subcellularLocation>
        <location evidence="1">Cell membrane</location>
        <topology evidence="1">Multi-pass membrane protein</topology>
    </subcellularLocation>
</comment>
<dbReference type="GO" id="GO:0005886">
    <property type="term" value="C:plasma membrane"/>
    <property type="evidence" value="ECO:0007669"/>
    <property type="project" value="UniProtKB-SubCell"/>
</dbReference>
<evidence type="ECO:0000256" key="2">
    <source>
        <dbReference type="ARBA" id="ARBA00022692"/>
    </source>
</evidence>
<dbReference type="PROSITE" id="PS50850">
    <property type="entry name" value="MFS"/>
    <property type="match status" value="1"/>
</dbReference>
<evidence type="ECO:0000256" key="5">
    <source>
        <dbReference type="SAM" id="MobiDB-lite"/>
    </source>
</evidence>
<dbReference type="InterPro" id="IPR005828">
    <property type="entry name" value="MFS_sugar_transport-like"/>
</dbReference>
<feature type="domain" description="Major facilitator superfamily (MFS) profile" evidence="7">
    <location>
        <begin position="19"/>
        <end position="426"/>
    </location>
</feature>
<sequence>MTTAPTSADRPRTGLVRRLNFAAAWGEGLDGFDLGVISVALPFITKALGLTPVEAGLIGASSLIGIFVGAPLAGFLTDRYGRRLLFLVDVIAFIVLGLAQGIVTDGIQLFVIRVLLGVAIGAEYSIGAAMLSEFAPAKGRGRRLSGLLVGWYGGYLIAVVVAYVLIDGLGISWRWALACSALPALVTALVRIGFPESPRWLLTHGRGQEGRAIVDRYLGGDRYFEQENFGSEEERRTASLFRGENLKRLVFLSVFWACNVAPYFAIFTFAPTVLKTLQLSDPAVGTIFVNALAAIGAVVGMLSIERIGRRKQAVPPWWIMAGALAVIGLWAGAPGWVIVLCFAVFSFLNALSGNLTAVYPIEILPTPVRSSGVGVAAAVSRVGAAIGTFLLPVGIDTIGTGACMLIAAAVCVVGGVVSQLMAPETTNRDLVDTSSSPLRAAPEPAATR</sequence>
<dbReference type="OrthoDB" id="9787026at2"/>
<dbReference type="Proteomes" id="UP000265742">
    <property type="component" value="Unassembled WGS sequence"/>
</dbReference>
<feature type="transmembrane region" description="Helical" evidence="6">
    <location>
        <begin position="373"/>
        <end position="392"/>
    </location>
</feature>
<evidence type="ECO:0000256" key="1">
    <source>
        <dbReference type="ARBA" id="ARBA00004651"/>
    </source>
</evidence>
<feature type="transmembrane region" description="Helical" evidence="6">
    <location>
        <begin position="314"/>
        <end position="331"/>
    </location>
</feature>
<dbReference type="GO" id="GO:0046943">
    <property type="term" value="F:carboxylic acid transmembrane transporter activity"/>
    <property type="evidence" value="ECO:0007669"/>
    <property type="project" value="TreeGrafter"/>
</dbReference>
<evidence type="ECO:0000313" key="9">
    <source>
        <dbReference type="Proteomes" id="UP000265742"/>
    </source>
</evidence>
<dbReference type="CDD" id="cd17316">
    <property type="entry name" value="MFS_SV2_like"/>
    <property type="match status" value="1"/>
</dbReference>
<dbReference type="Gene3D" id="1.20.1250.20">
    <property type="entry name" value="MFS general substrate transporter like domains"/>
    <property type="match status" value="1"/>
</dbReference>
<keyword evidence="9" id="KW-1185">Reference proteome</keyword>
<dbReference type="PANTHER" id="PTHR23508">
    <property type="entry name" value="CARBOXYLIC ACID TRANSPORTER PROTEIN HOMOLOG"/>
    <property type="match status" value="1"/>
</dbReference>
<dbReference type="SUPFAM" id="SSF103473">
    <property type="entry name" value="MFS general substrate transporter"/>
    <property type="match status" value="1"/>
</dbReference>
<name>A0A3A1U4R7_9MICO</name>
<evidence type="ECO:0000259" key="7">
    <source>
        <dbReference type="PROSITE" id="PS50850"/>
    </source>
</evidence>
<keyword evidence="3 6" id="KW-1133">Transmembrane helix</keyword>
<keyword evidence="4 6" id="KW-0472">Membrane</keyword>
<feature type="region of interest" description="Disordered" evidence="5">
    <location>
        <begin position="428"/>
        <end position="448"/>
    </location>
</feature>
<evidence type="ECO:0000256" key="3">
    <source>
        <dbReference type="ARBA" id="ARBA00022989"/>
    </source>
</evidence>
<feature type="transmembrane region" description="Helical" evidence="6">
    <location>
        <begin position="109"/>
        <end position="132"/>
    </location>
</feature>
<dbReference type="Pfam" id="PF00083">
    <property type="entry name" value="Sugar_tr"/>
    <property type="match status" value="1"/>
</dbReference>
<gene>
    <name evidence="8" type="ORF">D1781_03185</name>
</gene>
<organism evidence="8 9">
    <name type="scientific">Amnibacterium setariae</name>
    <dbReference type="NCBI Taxonomy" id="2306585"/>
    <lineage>
        <taxon>Bacteria</taxon>
        <taxon>Bacillati</taxon>
        <taxon>Actinomycetota</taxon>
        <taxon>Actinomycetes</taxon>
        <taxon>Micrococcales</taxon>
        <taxon>Microbacteriaceae</taxon>
        <taxon>Amnibacterium</taxon>
    </lineage>
</organism>
<feature type="transmembrane region" description="Helical" evidence="6">
    <location>
        <begin position="337"/>
        <end position="361"/>
    </location>
</feature>
<keyword evidence="2 6" id="KW-0812">Transmembrane</keyword>
<dbReference type="EMBL" id="QXTG01000001">
    <property type="protein sequence ID" value="RIX30447.1"/>
    <property type="molecule type" value="Genomic_DNA"/>
</dbReference>
<protein>
    <submittedName>
        <fullName evidence="8">MFS transporter</fullName>
    </submittedName>
</protein>
<evidence type="ECO:0000256" key="6">
    <source>
        <dbReference type="SAM" id="Phobius"/>
    </source>
</evidence>